<name>A0A8J2KRM8_9HEXA</name>
<feature type="non-terminal residue" evidence="2">
    <location>
        <position position="114"/>
    </location>
</feature>
<comment type="caution">
    <text evidence="2">The sequence shown here is derived from an EMBL/GenBank/DDBJ whole genome shotgun (WGS) entry which is preliminary data.</text>
</comment>
<proteinExistence type="predicted"/>
<protein>
    <submittedName>
        <fullName evidence="2">Uncharacterized protein</fullName>
    </submittedName>
</protein>
<organism evidence="2 3">
    <name type="scientific">Allacma fusca</name>
    <dbReference type="NCBI Taxonomy" id="39272"/>
    <lineage>
        <taxon>Eukaryota</taxon>
        <taxon>Metazoa</taxon>
        <taxon>Ecdysozoa</taxon>
        <taxon>Arthropoda</taxon>
        <taxon>Hexapoda</taxon>
        <taxon>Collembola</taxon>
        <taxon>Symphypleona</taxon>
        <taxon>Sminthuridae</taxon>
        <taxon>Allacma</taxon>
    </lineage>
</organism>
<accession>A0A8J2KRM8</accession>
<dbReference type="AlphaFoldDB" id="A0A8J2KRM8"/>
<sequence length="114" mass="12591">CEDSEDAEERSPHSMGVRSHKHRWKGGKRRGASNNNPLAPGNIIKSSSEEREREVSGGNGETDVELRGSLLRRDEFPERPYCRPAGLSAPPSVNIPTCLCSYIFAISQSERGTH</sequence>
<dbReference type="Proteomes" id="UP000708208">
    <property type="component" value="Unassembled WGS sequence"/>
</dbReference>
<evidence type="ECO:0000313" key="2">
    <source>
        <dbReference type="EMBL" id="CAG7730885.1"/>
    </source>
</evidence>
<dbReference type="EMBL" id="CAJVCH010201899">
    <property type="protein sequence ID" value="CAG7730885.1"/>
    <property type="molecule type" value="Genomic_DNA"/>
</dbReference>
<reference evidence="2" key="1">
    <citation type="submission" date="2021-06" db="EMBL/GenBank/DDBJ databases">
        <authorList>
            <person name="Hodson N. C."/>
            <person name="Mongue J. A."/>
            <person name="Jaron S. K."/>
        </authorList>
    </citation>
    <scope>NUCLEOTIDE SEQUENCE</scope>
</reference>
<feature type="compositionally biased region" description="Basic residues" evidence="1">
    <location>
        <begin position="18"/>
        <end position="31"/>
    </location>
</feature>
<evidence type="ECO:0000313" key="3">
    <source>
        <dbReference type="Proteomes" id="UP000708208"/>
    </source>
</evidence>
<feature type="region of interest" description="Disordered" evidence="1">
    <location>
        <begin position="1"/>
        <end position="70"/>
    </location>
</feature>
<gene>
    <name evidence="2" type="ORF">AFUS01_LOCUS19500</name>
</gene>
<keyword evidence="3" id="KW-1185">Reference proteome</keyword>
<evidence type="ECO:0000256" key="1">
    <source>
        <dbReference type="SAM" id="MobiDB-lite"/>
    </source>
</evidence>
<feature type="non-terminal residue" evidence="2">
    <location>
        <position position="1"/>
    </location>
</feature>